<dbReference type="Proteomes" id="UP000000589">
    <property type="component" value="Chromosome 17"/>
</dbReference>
<name>G3UZ05_MOUSE</name>
<evidence type="ECO:0000313" key="2">
    <source>
        <dbReference type="MGI" id="MGI:1099835"/>
    </source>
</evidence>
<dbReference type="ExpressionAtlas" id="G3UZ05">
    <property type="expression patterns" value="baseline and differential"/>
</dbReference>
<dbReference type="Antibodypedia" id="28089">
    <property type="antibodies" value="99 antibodies from 23 providers"/>
</dbReference>
<keyword evidence="3" id="KW-1185">Reference proteome</keyword>
<gene>
    <name evidence="1 2" type="primary">Skic2</name>
    <name evidence="2" type="synonym">Skiv2l</name>
</gene>
<dbReference type="AlphaFoldDB" id="G3UZ05"/>
<reference evidence="1" key="4">
    <citation type="submission" date="2025-09" db="UniProtKB">
        <authorList>
            <consortium name="Ensembl"/>
        </authorList>
    </citation>
    <scope>IDENTIFICATION</scope>
    <source>
        <strain evidence="1">C57BL/6J</strain>
    </source>
</reference>
<dbReference type="AGR" id="MGI:1099835"/>
<dbReference type="HOGENOM" id="CLU_2412649_0_0_1"/>
<dbReference type="VEuPathDB" id="HostDB:ENSMUSG00000040356"/>
<dbReference type="MGI" id="MGI:1099835">
    <property type="gene designation" value="Skic2"/>
</dbReference>
<dbReference type="Bgee" id="ENSMUSG00000040356">
    <property type="expression patterns" value="Expressed in spermatocyte and 160 other cell types or tissues"/>
</dbReference>
<organism evidence="1 3">
    <name type="scientific">Mus musculus</name>
    <name type="common">Mouse</name>
    <dbReference type="NCBI Taxonomy" id="10090"/>
    <lineage>
        <taxon>Eukaryota</taxon>
        <taxon>Metazoa</taxon>
        <taxon>Chordata</taxon>
        <taxon>Craniata</taxon>
        <taxon>Vertebrata</taxon>
        <taxon>Euteleostomi</taxon>
        <taxon>Mammalia</taxon>
        <taxon>Eutheria</taxon>
        <taxon>Euarchontoglires</taxon>
        <taxon>Glires</taxon>
        <taxon>Rodentia</taxon>
        <taxon>Myomorpha</taxon>
        <taxon>Muroidea</taxon>
        <taxon>Muridae</taxon>
        <taxon>Murinae</taxon>
        <taxon>Mus</taxon>
        <taxon>Mus</taxon>
    </lineage>
</organism>
<reference evidence="1 3" key="2">
    <citation type="journal article" date="2011" name="PLoS Biol.">
        <title>Modernizing reference genome assemblies.</title>
        <authorList>
            <person name="Church D.M."/>
            <person name="Schneider V.A."/>
            <person name="Graves T."/>
            <person name="Auger K."/>
            <person name="Cunningham F."/>
            <person name="Bouk N."/>
            <person name="Chen H.C."/>
            <person name="Agarwala R."/>
            <person name="McLaren W.M."/>
            <person name="Ritchie G.R."/>
            <person name="Albracht D."/>
            <person name="Kremitzki M."/>
            <person name="Rock S."/>
            <person name="Kotkiewicz H."/>
            <person name="Kremitzki C."/>
            <person name="Wollam A."/>
            <person name="Trani L."/>
            <person name="Fulton L."/>
            <person name="Fulton R."/>
            <person name="Matthews L."/>
            <person name="Whitehead S."/>
            <person name="Chow W."/>
            <person name="Torrance J."/>
            <person name="Dunn M."/>
            <person name="Harden G."/>
            <person name="Threadgold G."/>
            <person name="Wood J."/>
            <person name="Collins J."/>
            <person name="Heath P."/>
            <person name="Griffiths G."/>
            <person name="Pelan S."/>
            <person name="Grafham D."/>
            <person name="Eichler E.E."/>
            <person name="Weinstock G."/>
            <person name="Mardis E.R."/>
            <person name="Wilson R.K."/>
            <person name="Howe K."/>
            <person name="Flicek P."/>
            <person name="Hubbard T."/>
        </authorList>
    </citation>
    <scope>NUCLEOTIDE SEQUENCE [LARGE SCALE GENOMIC DNA]</scope>
    <source>
        <strain evidence="1 3">C57BL/6J</strain>
    </source>
</reference>
<dbReference type="GeneTree" id="ENSGT00940000158255"/>
<evidence type="ECO:0000313" key="3">
    <source>
        <dbReference type="Proteomes" id="UP000000589"/>
    </source>
</evidence>
<accession>G3UZ05</accession>
<evidence type="ECO:0000313" key="1">
    <source>
        <dbReference type="Ensembl" id="ENSMUSP00000134294.2"/>
    </source>
</evidence>
<reference evidence="1" key="3">
    <citation type="submission" date="2025-08" db="UniProtKB">
        <authorList>
            <consortium name="Ensembl"/>
        </authorList>
    </citation>
    <scope>IDENTIFICATION</scope>
    <source>
        <strain evidence="1">C57BL/6J</strain>
    </source>
</reference>
<protein>
    <submittedName>
        <fullName evidence="1">SKI2 subunit of superkiller complex</fullName>
    </submittedName>
</protein>
<proteinExistence type="predicted"/>
<sequence length="92" mass="10655">MMETERLENGRGRRIPGHSWLPWRLQSHLTFRPRDTQPQAIYWAIRRSCWRTQICQLQPPCPFAGLQGQPPSRYGAIQHSTLSGQVGWMSPA</sequence>
<dbReference type="Ensembl" id="ENSMUST00000172966.2">
    <property type="protein sequence ID" value="ENSMUSP00000134294.2"/>
    <property type="gene ID" value="ENSMUSG00000040356.17"/>
</dbReference>
<reference evidence="1 3" key="1">
    <citation type="journal article" date="2009" name="PLoS Biol.">
        <title>Lineage-specific biology revealed by a finished genome assembly of the mouse.</title>
        <authorList>
            <consortium name="Mouse Genome Sequencing Consortium"/>
            <person name="Church D.M."/>
            <person name="Goodstadt L."/>
            <person name="Hillier L.W."/>
            <person name="Zody M.C."/>
            <person name="Goldstein S."/>
            <person name="She X."/>
            <person name="Bult C.J."/>
            <person name="Agarwala R."/>
            <person name="Cherry J.L."/>
            <person name="DiCuccio M."/>
            <person name="Hlavina W."/>
            <person name="Kapustin Y."/>
            <person name="Meric P."/>
            <person name="Maglott D."/>
            <person name="Birtle Z."/>
            <person name="Marques A.C."/>
            <person name="Graves T."/>
            <person name="Zhou S."/>
            <person name="Teague B."/>
            <person name="Potamousis K."/>
            <person name="Churas C."/>
            <person name="Place M."/>
            <person name="Herschleb J."/>
            <person name="Runnheim R."/>
            <person name="Forrest D."/>
            <person name="Amos-Landgraf J."/>
            <person name="Schwartz D.C."/>
            <person name="Cheng Z."/>
            <person name="Lindblad-Toh K."/>
            <person name="Eichler E.E."/>
            <person name="Ponting C.P."/>
        </authorList>
    </citation>
    <scope>NUCLEOTIDE SEQUENCE [LARGE SCALE GENOMIC DNA]</scope>
    <source>
        <strain evidence="1 3">C57BL/6J</strain>
    </source>
</reference>